<dbReference type="GO" id="GO:0005654">
    <property type="term" value="C:nucleoplasm"/>
    <property type="evidence" value="ECO:0007669"/>
    <property type="project" value="Ensembl"/>
</dbReference>
<dbReference type="KEGG" id="pmua:114586145"/>
<dbReference type="PANTHER" id="PTHR31092:SF2">
    <property type="entry name" value="SORORIN"/>
    <property type="match status" value="1"/>
</dbReference>
<feature type="region of interest" description="Disordered" evidence="9">
    <location>
        <begin position="127"/>
        <end position="212"/>
    </location>
</feature>
<name>A0A670JIH1_PODMU</name>
<dbReference type="Ensembl" id="ENSPMRT00000025217.1">
    <property type="protein sequence ID" value="ENSPMRP00000023760.1"/>
    <property type="gene ID" value="ENSPMRG00000015393.1"/>
</dbReference>
<dbReference type="GO" id="GO:0051301">
    <property type="term" value="P:cell division"/>
    <property type="evidence" value="ECO:0007669"/>
    <property type="project" value="UniProtKB-KW"/>
</dbReference>
<comment type="similarity">
    <text evidence="8">Belongs to the sororin family.</text>
</comment>
<accession>A0A670JIH1</accession>
<organism evidence="12 13">
    <name type="scientific">Podarcis muralis</name>
    <name type="common">Wall lizard</name>
    <name type="synonym">Lacerta muralis</name>
    <dbReference type="NCBI Taxonomy" id="64176"/>
    <lineage>
        <taxon>Eukaryota</taxon>
        <taxon>Metazoa</taxon>
        <taxon>Chordata</taxon>
        <taxon>Craniata</taxon>
        <taxon>Vertebrata</taxon>
        <taxon>Euteleostomi</taxon>
        <taxon>Lepidosauria</taxon>
        <taxon>Squamata</taxon>
        <taxon>Bifurcata</taxon>
        <taxon>Unidentata</taxon>
        <taxon>Episquamata</taxon>
        <taxon>Laterata</taxon>
        <taxon>Lacertibaenia</taxon>
        <taxon>Lacertidae</taxon>
        <taxon>Podarcis</taxon>
    </lineage>
</organism>
<feature type="compositionally biased region" description="Low complexity" evidence="9">
    <location>
        <begin position="15"/>
        <end position="30"/>
    </location>
</feature>
<dbReference type="GO" id="GO:0006302">
    <property type="term" value="P:double-strand break repair"/>
    <property type="evidence" value="ECO:0007669"/>
    <property type="project" value="Ensembl"/>
</dbReference>
<protein>
    <submittedName>
        <fullName evidence="12">Cell division cycle associated 5</fullName>
    </submittedName>
</protein>
<keyword evidence="13" id="KW-1185">Reference proteome</keyword>
<dbReference type="GeneID" id="114586145"/>
<dbReference type="GeneTree" id="ENSGT00390000010028"/>
<dbReference type="InterPro" id="IPR057261">
    <property type="entry name" value="Sororin-like_M"/>
</dbReference>
<evidence type="ECO:0000259" key="10">
    <source>
        <dbReference type="Pfam" id="PF09666"/>
    </source>
</evidence>
<dbReference type="OrthoDB" id="9949198at2759"/>
<evidence type="ECO:0000259" key="11">
    <source>
        <dbReference type="Pfam" id="PF25220"/>
    </source>
</evidence>
<dbReference type="Pfam" id="PF25220">
    <property type="entry name" value="Sororin_C"/>
    <property type="match status" value="1"/>
</dbReference>
<evidence type="ECO:0000256" key="2">
    <source>
        <dbReference type="ARBA" id="ARBA00004286"/>
    </source>
</evidence>
<dbReference type="PANTHER" id="PTHR31092">
    <property type="entry name" value="SORORIN"/>
    <property type="match status" value="1"/>
</dbReference>
<keyword evidence="4" id="KW-0132">Cell division</keyword>
<keyword evidence="7" id="KW-0131">Cell cycle</keyword>
<evidence type="ECO:0000256" key="7">
    <source>
        <dbReference type="ARBA" id="ARBA00023306"/>
    </source>
</evidence>
<dbReference type="OMA" id="KKVQQID"/>
<evidence type="ECO:0000256" key="8">
    <source>
        <dbReference type="ARBA" id="ARBA00093465"/>
    </source>
</evidence>
<dbReference type="GO" id="GO:0005694">
    <property type="term" value="C:chromosome"/>
    <property type="evidence" value="ECO:0007669"/>
    <property type="project" value="UniProtKB-SubCell"/>
</dbReference>
<reference evidence="12" key="3">
    <citation type="submission" date="2025-09" db="UniProtKB">
        <authorList>
            <consortium name="Ensembl"/>
        </authorList>
    </citation>
    <scope>IDENTIFICATION</scope>
</reference>
<evidence type="ECO:0000256" key="1">
    <source>
        <dbReference type="ARBA" id="ARBA00004123"/>
    </source>
</evidence>
<feature type="domain" description="Sororin C-terminal region" evidence="11">
    <location>
        <begin position="279"/>
        <end position="302"/>
    </location>
</feature>
<evidence type="ECO:0000256" key="9">
    <source>
        <dbReference type="SAM" id="MobiDB-lite"/>
    </source>
</evidence>
<dbReference type="GO" id="GO:0007064">
    <property type="term" value="P:mitotic sister chromatid cohesion"/>
    <property type="evidence" value="ECO:0007669"/>
    <property type="project" value="Ensembl"/>
</dbReference>
<keyword evidence="5" id="KW-0498">Mitosis</keyword>
<keyword evidence="6" id="KW-0539">Nucleus</keyword>
<dbReference type="CTD" id="113130"/>
<evidence type="ECO:0000256" key="6">
    <source>
        <dbReference type="ARBA" id="ARBA00023242"/>
    </source>
</evidence>
<dbReference type="InterPro" id="IPR018605">
    <property type="entry name" value="Sororin"/>
</dbReference>
<dbReference type="GO" id="GO:0044877">
    <property type="term" value="F:protein-containing complex binding"/>
    <property type="evidence" value="ECO:0007669"/>
    <property type="project" value="Ensembl"/>
</dbReference>
<reference evidence="12" key="2">
    <citation type="submission" date="2025-08" db="UniProtKB">
        <authorList>
            <consortium name="Ensembl"/>
        </authorList>
    </citation>
    <scope>IDENTIFICATION</scope>
</reference>
<evidence type="ECO:0000256" key="3">
    <source>
        <dbReference type="ARBA" id="ARBA00022454"/>
    </source>
</evidence>
<reference evidence="12 13" key="1">
    <citation type="journal article" date="2019" name="Proc. Natl. Acad. Sci. U.S.A.">
        <title>Regulatory changes in pterin and carotenoid genes underlie balanced color polymorphisms in the wall lizard.</title>
        <authorList>
            <person name="Andrade P."/>
            <person name="Pinho C."/>
            <person name="Perez I de Lanuza G."/>
            <person name="Afonso S."/>
            <person name="Brejcha J."/>
            <person name="Rubin C.J."/>
            <person name="Wallerman O."/>
            <person name="Pereira P."/>
            <person name="Sabatino S.J."/>
            <person name="Bellati A."/>
            <person name="Pellitteri-Rosa D."/>
            <person name="Bosakova Z."/>
            <person name="Bunikis I."/>
            <person name="Carretero M.A."/>
            <person name="Feiner N."/>
            <person name="Marsik P."/>
            <person name="Pauperio F."/>
            <person name="Salvi D."/>
            <person name="Soler L."/>
            <person name="While G.M."/>
            <person name="Uller T."/>
            <person name="Font E."/>
            <person name="Andersson L."/>
            <person name="Carneiro M."/>
        </authorList>
    </citation>
    <scope>NUCLEOTIDE SEQUENCE</scope>
</reference>
<sequence length="302" mass="33115">MAGGGRAGPRRARSAGEARAGAVNAVAASPSRRRRSERIASPSAEPVSQGKPSPVASKVPGGKLTSGPFAMRPVTVKKIMPRNRQIKETALIPRRSPRNSLKEDKENIPLRATEVENIPLRTTEVESNAKVELKRSPLHNSLHPEDEALPAGTDLLPPVSADDEQELARPKRVRRSYSRLENPLSYSFLGRRQDSPSSGLSDTSTPTHGPVKRQTLFGFDKLLVPGELANISPVNTAVPQKSTVAEPGAINERDTDIPGISFVREKRRKKKMPQFDVSQLDEWAAQMNAEFEEAERFDLLVE</sequence>
<dbReference type="Proteomes" id="UP000472272">
    <property type="component" value="Chromosome 16"/>
</dbReference>
<evidence type="ECO:0000313" key="12">
    <source>
        <dbReference type="Ensembl" id="ENSPMRP00000023760.1"/>
    </source>
</evidence>
<dbReference type="Pfam" id="PF09666">
    <property type="entry name" value="Sororin_middle"/>
    <property type="match status" value="1"/>
</dbReference>
<comment type="subcellular location">
    <subcellularLocation>
        <location evidence="2">Chromosome</location>
    </subcellularLocation>
    <subcellularLocation>
        <location evidence="1">Nucleus</location>
    </subcellularLocation>
</comment>
<feature type="region of interest" description="Disordered" evidence="9">
    <location>
        <begin position="1"/>
        <end position="108"/>
    </location>
</feature>
<evidence type="ECO:0000313" key="13">
    <source>
        <dbReference type="Proteomes" id="UP000472272"/>
    </source>
</evidence>
<dbReference type="RefSeq" id="XP_028564996.1">
    <property type="nucleotide sequence ID" value="XM_028709163.1"/>
</dbReference>
<evidence type="ECO:0000256" key="4">
    <source>
        <dbReference type="ARBA" id="ARBA00022618"/>
    </source>
</evidence>
<dbReference type="InterPro" id="IPR057337">
    <property type="entry name" value="Sororin_C"/>
</dbReference>
<gene>
    <name evidence="12" type="primary">CDCA5</name>
</gene>
<dbReference type="GO" id="GO:0007080">
    <property type="term" value="P:mitotic metaphase chromosome alignment"/>
    <property type="evidence" value="ECO:0007669"/>
    <property type="project" value="TreeGrafter"/>
</dbReference>
<dbReference type="GO" id="GO:0031536">
    <property type="term" value="P:positive regulation of exit from mitosis"/>
    <property type="evidence" value="ECO:0007669"/>
    <property type="project" value="TreeGrafter"/>
</dbReference>
<keyword evidence="3" id="KW-0158">Chromosome</keyword>
<proteinExistence type="inferred from homology"/>
<evidence type="ECO:0000256" key="5">
    <source>
        <dbReference type="ARBA" id="ARBA00022776"/>
    </source>
</evidence>
<feature type="compositionally biased region" description="Polar residues" evidence="9">
    <location>
        <begin position="195"/>
        <end position="207"/>
    </location>
</feature>
<dbReference type="AlphaFoldDB" id="A0A670JIH1"/>
<feature type="domain" description="Sororin-like middle region" evidence="10">
    <location>
        <begin position="171"/>
        <end position="261"/>
    </location>
</feature>